<dbReference type="AlphaFoldDB" id="A0A9X3CR36"/>
<reference evidence="2" key="1">
    <citation type="submission" date="2022-02" db="EMBL/GenBank/DDBJ databases">
        <title>Vibrio sp. nov, a new bacterium isolated from seawater.</title>
        <authorList>
            <person name="Yuan Y."/>
        </authorList>
    </citation>
    <scope>NUCLEOTIDE SEQUENCE</scope>
    <source>
        <strain evidence="2">ZSDZ65</strain>
    </source>
</reference>
<organism evidence="2 3">
    <name type="scientific">Vibrio qingdaonensis</name>
    <dbReference type="NCBI Taxonomy" id="2829491"/>
    <lineage>
        <taxon>Bacteria</taxon>
        <taxon>Pseudomonadati</taxon>
        <taxon>Pseudomonadota</taxon>
        <taxon>Gammaproteobacteria</taxon>
        <taxon>Vibrionales</taxon>
        <taxon>Vibrionaceae</taxon>
        <taxon>Vibrio</taxon>
    </lineage>
</organism>
<dbReference type="EMBL" id="JAKRRY010000018">
    <property type="protein sequence ID" value="MCW8347085.1"/>
    <property type="molecule type" value="Genomic_DNA"/>
</dbReference>
<gene>
    <name evidence="2" type="ORF">MD535_13860</name>
</gene>
<dbReference type="InterPro" id="IPR007138">
    <property type="entry name" value="ABM_dom"/>
</dbReference>
<dbReference type="Pfam" id="PF03992">
    <property type="entry name" value="ABM"/>
    <property type="match status" value="1"/>
</dbReference>
<dbReference type="Gene3D" id="3.30.70.100">
    <property type="match status" value="1"/>
</dbReference>
<keyword evidence="3" id="KW-1185">Reference proteome</keyword>
<proteinExistence type="predicted"/>
<comment type="caution">
    <text evidence="2">The sequence shown here is derived from an EMBL/GenBank/DDBJ whole genome shotgun (WGS) entry which is preliminary data.</text>
</comment>
<keyword evidence="2" id="KW-0503">Monooxygenase</keyword>
<evidence type="ECO:0000313" key="2">
    <source>
        <dbReference type="EMBL" id="MCW8347085.1"/>
    </source>
</evidence>
<dbReference type="InterPro" id="IPR011008">
    <property type="entry name" value="Dimeric_a/b-barrel"/>
</dbReference>
<feature type="domain" description="ABM" evidence="1">
    <location>
        <begin position="11"/>
        <end position="70"/>
    </location>
</feature>
<evidence type="ECO:0000259" key="1">
    <source>
        <dbReference type="Pfam" id="PF03992"/>
    </source>
</evidence>
<dbReference type="RefSeq" id="WP_265675622.1">
    <property type="nucleotide sequence ID" value="NZ_JAKRRY010000018.1"/>
</dbReference>
<evidence type="ECO:0000313" key="3">
    <source>
        <dbReference type="Proteomes" id="UP001155587"/>
    </source>
</evidence>
<name>A0A9X3CR36_9VIBR</name>
<dbReference type="Proteomes" id="UP001155587">
    <property type="component" value="Unassembled WGS sequence"/>
</dbReference>
<accession>A0A9X3CR36</accession>
<protein>
    <submittedName>
        <fullName evidence="2">Antibiotic biosynthesis monooxygenase</fullName>
    </submittedName>
</protein>
<keyword evidence="2" id="KW-0560">Oxidoreductase</keyword>
<dbReference type="GO" id="GO:0004497">
    <property type="term" value="F:monooxygenase activity"/>
    <property type="evidence" value="ECO:0007669"/>
    <property type="project" value="UniProtKB-KW"/>
</dbReference>
<sequence>MSKVILKGHIVVPIETRKEVVEALVIHKKLTLKEEGCLVFEVEPDEHDQARFHVYEEFRDRFAFERHQARVKASEWGKVTVNVIRHYQIIE</sequence>
<dbReference type="SUPFAM" id="SSF54909">
    <property type="entry name" value="Dimeric alpha+beta barrel"/>
    <property type="match status" value="1"/>
</dbReference>